<evidence type="ECO:0000313" key="3">
    <source>
        <dbReference type="EMBL" id="MBN7819484.1"/>
    </source>
</evidence>
<evidence type="ECO:0000259" key="2">
    <source>
        <dbReference type="Pfam" id="PF03372"/>
    </source>
</evidence>
<proteinExistence type="predicted"/>
<dbReference type="Proteomes" id="UP000663992">
    <property type="component" value="Unassembled WGS sequence"/>
</dbReference>
<keyword evidence="3" id="KW-0540">Nuclease</keyword>
<name>A0ABS3CQV4_9ALTE</name>
<dbReference type="EMBL" id="JAFKCS010000004">
    <property type="protein sequence ID" value="MBN7819484.1"/>
    <property type="molecule type" value="Genomic_DNA"/>
</dbReference>
<evidence type="ECO:0000313" key="4">
    <source>
        <dbReference type="Proteomes" id="UP000663992"/>
    </source>
</evidence>
<dbReference type="RefSeq" id="WP_206593308.1">
    <property type="nucleotide sequence ID" value="NZ_JAFKCS010000004.1"/>
</dbReference>
<protein>
    <submittedName>
        <fullName evidence="3">Endonuclease/exonuclease/phosphatase family protein</fullName>
    </submittedName>
</protein>
<dbReference type="SUPFAM" id="SSF56219">
    <property type="entry name" value="DNase I-like"/>
    <property type="match status" value="1"/>
</dbReference>
<dbReference type="GO" id="GO:0004519">
    <property type="term" value="F:endonuclease activity"/>
    <property type="evidence" value="ECO:0007669"/>
    <property type="project" value="UniProtKB-KW"/>
</dbReference>
<dbReference type="InterPro" id="IPR005135">
    <property type="entry name" value="Endo/exonuclease/phosphatase"/>
</dbReference>
<feature type="signal peptide" evidence="1">
    <location>
        <begin position="1"/>
        <end position="19"/>
    </location>
</feature>
<comment type="caution">
    <text evidence="3">The sequence shown here is derived from an EMBL/GenBank/DDBJ whole genome shotgun (WGS) entry which is preliminary data.</text>
</comment>
<keyword evidence="3" id="KW-0255">Endonuclease</keyword>
<reference evidence="3 4" key="1">
    <citation type="submission" date="2021-03" db="EMBL/GenBank/DDBJ databases">
        <title>novel species isolated from a fishpond in China.</title>
        <authorList>
            <person name="Lu H."/>
            <person name="Cai Z."/>
        </authorList>
    </citation>
    <scope>NUCLEOTIDE SEQUENCE [LARGE SCALE GENOMIC DNA]</scope>
    <source>
        <strain evidence="3 4">Y57</strain>
    </source>
</reference>
<evidence type="ECO:0000256" key="1">
    <source>
        <dbReference type="SAM" id="SignalP"/>
    </source>
</evidence>
<keyword evidence="3" id="KW-0378">Hydrolase</keyword>
<dbReference type="Gene3D" id="3.60.10.10">
    <property type="entry name" value="Endonuclease/exonuclease/phosphatase"/>
    <property type="match status" value="1"/>
</dbReference>
<sequence length="388" mass="43105">MIKQIALLFAMTTTSLVSADIRVATFNVSMEADNYVERGQPVSGQELFEHLKGGLHPQIKNTAEIIQRVRPDIILLNEFDYDADPKKGVEAFIQHYLSKSQGGAEPIDYPYYYLAPVNTGVDSGVDLDGDGVASGTKGDAFGFGKYPGQYGMVLLSRYPIDNNNVRTFQRFLWKDMPGNLMTQVMKEDGQAWYSEAAQQVLRLSSKSHWDIPVLVNGKTVHVLASHPTPPVFDGPEDRNGKRNHDEVRFWVDYLSGGSQSAYLYDDQGRKGGFRGNTFVVVGDLNSSMVEGDSLRDAIVGLITHDKVNAGFVPRSEGGKQHSPDNPLGDTHTAGWRMRADYVLPSVNGWDVTDGGVFWPAPADELFRLVKDRKSSSDHRMVWLALQFK</sequence>
<gene>
    <name evidence="3" type="ORF">J0A65_06385</name>
</gene>
<organism evidence="3 4">
    <name type="scientific">Bowmanella yangjiangensis</name>
    <dbReference type="NCBI Taxonomy" id="2811230"/>
    <lineage>
        <taxon>Bacteria</taxon>
        <taxon>Pseudomonadati</taxon>
        <taxon>Pseudomonadota</taxon>
        <taxon>Gammaproteobacteria</taxon>
        <taxon>Alteromonadales</taxon>
        <taxon>Alteromonadaceae</taxon>
        <taxon>Bowmanella</taxon>
    </lineage>
</organism>
<dbReference type="Pfam" id="PF03372">
    <property type="entry name" value="Exo_endo_phos"/>
    <property type="match status" value="1"/>
</dbReference>
<feature type="domain" description="Endonuclease/exonuclease/phosphatase" evidence="2">
    <location>
        <begin position="24"/>
        <end position="378"/>
    </location>
</feature>
<keyword evidence="1" id="KW-0732">Signal</keyword>
<dbReference type="InterPro" id="IPR036691">
    <property type="entry name" value="Endo/exonu/phosph_ase_sf"/>
</dbReference>
<feature type="chain" id="PRO_5046228595" evidence="1">
    <location>
        <begin position="20"/>
        <end position="388"/>
    </location>
</feature>
<accession>A0ABS3CQV4</accession>
<keyword evidence="4" id="KW-1185">Reference proteome</keyword>